<protein>
    <submittedName>
        <fullName evidence="2">Uncharacterized protein</fullName>
    </submittedName>
</protein>
<keyword evidence="1" id="KW-0812">Transmembrane</keyword>
<feature type="non-terminal residue" evidence="2">
    <location>
        <position position="1"/>
    </location>
</feature>
<comment type="caution">
    <text evidence="2">The sequence shown here is derived from an EMBL/GenBank/DDBJ whole genome shotgun (WGS) entry which is preliminary data.</text>
</comment>
<name>X1A9N7_9ZZZZ</name>
<evidence type="ECO:0000256" key="1">
    <source>
        <dbReference type="SAM" id="Phobius"/>
    </source>
</evidence>
<keyword evidence="1" id="KW-0472">Membrane</keyword>
<dbReference type="EMBL" id="BART01008702">
    <property type="protein sequence ID" value="GAG56886.1"/>
    <property type="molecule type" value="Genomic_DNA"/>
</dbReference>
<evidence type="ECO:0000313" key="2">
    <source>
        <dbReference type="EMBL" id="GAG56886.1"/>
    </source>
</evidence>
<proteinExistence type="predicted"/>
<organism evidence="2">
    <name type="scientific">marine sediment metagenome</name>
    <dbReference type="NCBI Taxonomy" id="412755"/>
    <lineage>
        <taxon>unclassified sequences</taxon>
        <taxon>metagenomes</taxon>
        <taxon>ecological metagenomes</taxon>
    </lineage>
</organism>
<sequence>VLISILYTLVFLGVGFLLIWSDYDGSLDWYLDGFIRFVPGLMWFFL</sequence>
<accession>X1A9N7</accession>
<gene>
    <name evidence="2" type="ORF">S01H4_19499</name>
</gene>
<reference evidence="2" key="1">
    <citation type="journal article" date="2014" name="Front. Microbiol.">
        <title>High frequency of phylogenetically diverse reductive dehalogenase-homologous genes in deep subseafloor sedimentary metagenomes.</title>
        <authorList>
            <person name="Kawai M."/>
            <person name="Futagami T."/>
            <person name="Toyoda A."/>
            <person name="Takaki Y."/>
            <person name="Nishi S."/>
            <person name="Hori S."/>
            <person name="Arai W."/>
            <person name="Tsubouchi T."/>
            <person name="Morono Y."/>
            <person name="Uchiyama I."/>
            <person name="Ito T."/>
            <person name="Fujiyama A."/>
            <person name="Inagaki F."/>
            <person name="Takami H."/>
        </authorList>
    </citation>
    <scope>NUCLEOTIDE SEQUENCE</scope>
    <source>
        <strain evidence="2">Expedition CK06-06</strain>
    </source>
</reference>
<dbReference type="AlphaFoldDB" id="X1A9N7"/>
<feature type="transmembrane region" description="Helical" evidence="1">
    <location>
        <begin position="5"/>
        <end position="23"/>
    </location>
</feature>
<keyword evidence="1" id="KW-1133">Transmembrane helix</keyword>